<sequence length="1775" mass="205312">MPGKRKKGFKSNYRKGSSSILTSIYRQRTPGQTRPQPLSQRGTRSGSISLNTAYSYDDSNSDATDTDAESETDFVYRKPLEIELSEQAMENFEELDGKFSSTRYEQSRVFYDNDENEYSRVLQEDNMQYGLELSNVDEFQDRKEKEPFYERMLSKEILEDTLKKDPHRFKRCQFTVHNAHESTCKVLDLPDIDGLDEIQISGRSKAGRTFDGDIVLVEIYNQKKYTSQFMGRNKREVNRNKKLHKVYGKVVGIFERNMAENIKHPVFMCVLDDTSNFLMRPVCKTVPKLYIIHDFKDPYHILVHKYDPNSARLSFHDKFRIDLKDIKSFTFQVVFIRWTEFCPYPLTAVIKVIKTEETPSSALRNLRLQHHVPKYYRKDTVIETERTVKRLNLHVAEVENGKDREDLTGLKVFTIDSVDSKDLDDALSIETIDEEHYRIGVHIADVGAVILKNDAIDLEAQKRTCTIYPGQGIKPYHMLPEPFSTDICSLIPDVPRPAITVLFTIDDEFKIDDIKVKKTTIKSVKRFTYEEVQKIIDDDTSVGELSERILLLFKFAKSLRRKRLKDAMFAFPVETKLNDPTNSVLSSREAHYLVEEFMIIANRCVAQYLSRVFPDVIPLCCQEAPSKEMVNGWIEQNSPILNMVLSLQDVKLTNEYKIGLNQIQNQIKFEDVMPFQKWVWESLSESTKENDMKTAARMIGTDELHPLQCLALEEWTSFQETTVYKCSGKCKREEMIHFSLDMDLYVHFTSPIRRYPDLIINRLIHAALESKQCPYLLEEVHDLCERFNSTILRANNFKKQCQLMNWGFQLKKTPHIVHCFVKEFTEKSVSIIIPGLGNLPMYCKDIPLNLLHLSEKPTISNILEDEEELMILKWSQRLYDVTRKPVTSAVLSEPIDREAVCKQINPHTKARFVMQETWKTILNMIVEENITGLKHFFAETHIDDNFELDEDKYDFVDACKNTVLDHSSEVDNGNIIKQGCEYSLSFSRGQIVTVQLSAEPEKAILSPSMQLVDMTKSIKHCLQHTRDPIKFLSDYSFLKPLKIYYFPSIYLSIWLPLYEMEAVTSAVDEDSITINNVSVEFEDKRHGHFYLSRRFCEQRDIDFSTMTDEFIIVGKDDLNQPESLNSSFICLKSEHVYKKTGKARVNVPLDPDDRLNWILHGQITVVEKIKHRAKDETMEQNPGQGNSTKNRFKIKFKLHDQSSDPSDGMLYEENPSTCSVEIIPKSETDVRIEAILKCLDQSTELARKIALNKGKWNHLDSRYSKIATEMSVEVNTSNIVQNNEYQRNAIKKALKSTFTLIHGPPGTGKTYTGTKLVYIFNEINKRMQTEGHDKQLVFCGPNNKSVDLVARWMYQKYGNDCPDIVRIYGNSLENKDFPTLGKYFSKRASAREAKPDPQLKDISVHRLIRLENKPFAEEIRKFDEKFRKYNEGQYEPTLEDLKKYRKITSQASQEELKQHSVIFCTTAVATSPRFIKALTRHIQQLVIDEAGMCTEPESIAAIIASKAEQVVLIGDHKQLQPVLKSTFAAKLGLRKSLFERYCDRAMMLQIQYRMHPAICEFPSKEFYDGKLLTRSSPKWDISNPLKIWINRDKKPIVFCHVEGEEEYLTVSAEEGNEQSCSNKQEVDKVVKILKHLVEHERLDLSDEENLNIMSQYNAQCHQIRLAVSNIAEKVNVNTVVASQGGEWNYVIFSTVRSLPRYRIEKRPTLGWCAKSLGFISDAHQINVALTRARRGLIIIGNKYLLASNPVWKRLIEHYASLGCVVDEDEEFPKRP</sequence>
<dbReference type="Gene3D" id="3.40.50.300">
    <property type="entry name" value="P-loop containing nucleotide triphosphate hydrolases"/>
    <property type="match status" value="2"/>
</dbReference>
<dbReference type="InterPro" id="IPR056787">
    <property type="entry name" value="OB_HELZ2"/>
</dbReference>
<dbReference type="PANTHER" id="PTHR43788:SF16">
    <property type="entry name" value="HELICASE WITH ZINC FINGER 2"/>
    <property type="match status" value="1"/>
</dbReference>
<dbReference type="SUPFAM" id="SSF52540">
    <property type="entry name" value="P-loop containing nucleoside triphosphate hydrolases"/>
    <property type="match status" value="1"/>
</dbReference>
<reference evidence="9" key="1">
    <citation type="submission" date="2022-08" db="UniProtKB">
        <authorList>
            <consortium name="EnsemblMetazoa"/>
        </authorList>
    </citation>
    <scope>IDENTIFICATION</scope>
    <source>
        <strain evidence="9">05x7-T-G4-1.051#20</strain>
    </source>
</reference>
<feature type="compositionally biased region" description="Polar residues" evidence="6">
    <location>
        <begin position="14"/>
        <end position="50"/>
    </location>
</feature>
<keyword evidence="3" id="KW-0378">Hydrolase</keyword>
<dbReference type="InterPro" id="IPR041677">
    <property type="entry name" value="DNA2/NAM7_AAA_11"/>
</dbReference>
<dbReference type="Gene3D" id="2.40.50.690">
    <property type="match status" value="1"/>
</dbReference>
<dbReference type="InterPro" id="IPR047187">
    <property type="entry name" value="SF1_C_Upf1"/>
</dbReference>
<dbReference type="CDD" id="cd18808">
    <property type="entry name" value="SF1_C_Upf1"/>
    <property type="match status" value="1"/>
</dbReference>
<evidence type="ECO:0000313" key="9">
    <source>
        <dbReference type="EnsemblMetazoa" id="G4379.1:cds"/>
    </source>
</evidence>
<dbReference type="Pfam" id="PF13087">
    <property type="entry name" value="AAA_12"/>
    <property type="match status" value="1"/>
</dbReference>
<proteinExistence type="inferred from homology"/>
<dbReference type="GO" id="GO:0004540">
    <property type="term" value="F:RNA nuclease activity"/>
    <property type="evidence" value="ECO:0007669"/>
    <property type="project" value="InterPro"/>
</dbReference>
<evidence type="ECO:0000256" key="2">
    <source>
        <dbReference type="ARBA" id="ARBA00022741"/>
    </source>
</evidence>
<dbReference type="InterPro" id="IPR003593">
    <property type="entry name" value="AAA+_ATPase"/>
</dbReference>
<dbReference type="SUPFAM" id="SSF50249">
    <property type="entry name" value="Nucleic acid-binding proteins"/>
    <property type="match status" value="2"/>
</dbReference>
<dbReference type="OMA" id="HENARAQ"/>
<dbReference type="Pfam" id="PF13086">
    <property type="entry name" value="AAA_11"/>
    <property type="match status" value="1"/>
</dbReference>
<dbReference type="SMART" id="SM00955">
    <property type="entry name" value="RNB"/>
    <property type="match status" value="1"/>
</dbReference>
<organism evidence="9 10">
    <name type="scientific">Magallana gigas</name>
    <name type="common">Pacific oyster</name>
    <name type="synonym">Crassostrea gigas</name>
    <dbReference type="NCBI Taxonomy" id="29159"/>
    <lineage>
        <taxon>Eukaryota</taxon>
        <taxon>Metazoa</taxon>
        <taxon>Spiralia</taxon>
        <taxon>Lophotrochozoa</taxon>
        <taxon>Mollusca</taxon>
        <taxon>Bivalvia</taxon>
        <taxon>Autobranchia</taxon>
        <taxon>Pteriomorphia</taxon>
        <taxon>Ostreida</taxon>
        <taxon>Ostreoidea</taxon>
        <taxon>Ostreidae</taxon>
        <taxon>Magallana</taxon>
    </lineage>
</organism>
<dbReference type="InterPro" id="IPR012340">
    <property type="entry name" value="NA-bd_OB-fold"/>
</dbReference>
<accession>A0A8W8N968</accession>
<comment type="similarity">
    <text evidence="1">Belongs to the DNA2/NAM7 helicase family.</text>
</comment>
<dbReference type="GO" id="GO:0016787">
    <property type="term" value="F:hydrolase activity"/>
    <property type="evidence" value="ECO:0007669"/>
    <property type="project" value="UniProtKB-KW"/>
</dbReference>
<dbReference type="InterPro" id="IPR041679">
    <property type="entry name" value="DNA2/NAM7-like_C"/>
</dbReference>
<feature type="compositionally biased region" description="Basic residues" evidence="6">
    <location>
        <begin position="1"/>
        <end position="13"/>
    </location>
</feature>
<dbReference type="EnsemblMetazoa" id="G4379.1">
    <property type="protein sequence ID" value="G4379.1:cds"/>
    <property type="gene ID" value="G4379"/>
</dbReference>
<evidence type="ECO:0000259" key="8">
    <source>
        <dbReference type="SMART" id="SM00955"/>
    </source>
</evidence>
<evidence type="ECO:0000259" key="7">
    <source>
        <dbReference type="SMART" id="SM00382"/>
    </source>
</evidence>
<dbReference type="InterPro" id="IPR050534">
    <property type="entry name" value="Coronavir_polyprotein_1ab"/>
</dbReference>
<dbReference type="FunFam" id="3.40.50.300:FF:001313">
    <property type="entry name" value="Helicase with zinc finger domain 2"/>
    <property type="match status" value="1"/>
</dbReference>
<protein>
    <submittedName>
        <fullName evidence="9">Uncharacterized protein</fullName>
    </submittedName>
</protein>
<dbReference type="OrthoDB" id="6287246at2759"/>
<dbReference type="GO" id="GO:0003723">
    <property type="term" value="F:RNA binding"/>
    <property type="evidence" value="ECO:0007669"/>
    <property type="project" value="InterPro"/>
</dbReference>
<feature type="domain" description="AAA+ ATPase" evidence="7">
    <location>
        <begin position="1295"/>
        <end position="1537"/>
    </location>
</feature>
<dbReference type="InterPro" id="IPR027417">
    <property type="entry name" value="P-loop_NTPase"/>
</dbReference>
<name>A0A8W8N968_MAGGI</name>
<keyword evidence="2" id="KW-0547">Nucleotide-binding</keyword>
<keyword evidence="10" id="KW-1185">Reference proteome</keyword>
<evidence type="ECO:0000256" key="5">
    <source>
        <dbReference type="ARBA" id="ARBA00022840"/>
    </source>
</evidence>
<evidence type="ECO:0000256" key="3">
    <source>
        <dbReference type="ARBA" id="ARBA00022801"/>
    </source>
</evidence>
<evidence type="ECO:0000313" key="10">
    <source>
        <dbReference type="Proteomes" id="UP000005408"/>
    </source>
</evidence>
<dbReference type="GO" id="GO:0005524">
    <property type="term" value="F:ATP binding"/>
    <property type="evidence" value="ECO:0007669"/>
    <property type="project" value="UniProtKB-KW"/>
</dbReference>
<dbReference type="PANTHER" id="PTHR43788">
    <property type="entry name" value="DNA2/NAM7 HELICASE FAMILY MEMBER"/>
    <property type="match status" value="1"/>
</dbReference>
<dbReference type="Pfam" id="PF00773">
    <property type="entry name" value="RNB"/>
    <property type="match status" value="1"/>
</dbReference>
<feature type="region of interest" description="Disordered" evidence="6">
    <location>
        <begin position="1"/>
        <end position="72"/>
    </location>
</feature>
<dbReference type="SMART" id="SM00382">
    <property type="entry name" value="AAA"/>
    <property type="match status" value="1"/>
</dbReference>
<dbReference type="Proteomes" id="UP000005408">
    <property type="component" value="Unassembled WGS sequence"/>
</dbReference>
<evidence type="ECO:0000256" key="6">
    <source>
        <dbReference type="SAM" id="MobiDB-lite"/>
    </source>
</evidence>
<evidence type="ECO:0000256" key="1">
    <source>
        <dbReference type="ARBA" id="ARBA00007913"/>
    </source>
</evidence>
<evidence type="ECO:0000256" key="4">
    <source>
        <dbReference type="ARBA" id="ARBA00022806"/>
    </source>
</evidence>
<dbReference type="GO" id="GO:0043139">
    <property type="term" value="F:5'-3' DNA helicase activity"/>
    <property type="evidence" value="ECO:0007669"/>
    <property type="project" value="TreeGrafter"/>
</dbReference>
<keyword evidence="4" id="KW-0347">Helicase</keyword>
<feature type="domain" description="RNB" evidence="8">
    <location>
        <begin position="404"/>
        <end position="770"/>
    </location>
</feature>
<dbReference type="InterPro" id="IPR001900">
    <property type="entry name" value="RNase_II/R"/>
</dbReference>
<dbReference type="Pfam" id="PF25049">
    <property type="entry name" value="OB_HELZ2"/>
    <property type="match status" value="1"/>
</dbReference>
<feature type="compositionally biased region" description="Low complexity" evidence="6">
    <location>
        <begin position="51"/>
        <end position="63"/>
    </location>
</feature>
<keyword evidence="5" id="KW-0067">ATP-binding</keyword>